<proteinExistence type="predicted"/>
<dbReference type="Proteomes" id="UP000501690">
    <property type="component" value="Linkage Group LG8"/>
</dbReference>
<dbReference type="EMBL" id="CP039352">
    <property type="protein sequence ID" value="QCE04475.1"/>
    <property type="molecule type" value="Genomic_DNA"/>
</dbReference>
<organism evidence="1 2">
    <name type="scientific">Vigna unguiculata</name>
    <name type="common">Cowpea</name>
    <dbReference type="NCBI Taxonomy" id="3917"/>
    <lineage>
        <taxon>Eukaryota</taxon>
        <taxon>Viridiplantae</taxon>
        <taxon>Streptophyta</taxon>
        <taxon>Embryophyta</taxon>
        <taxon>Tracheophyta</taxon>
        <taxon>Spermatophyta</taxon>
        <taxon>Magnoliopsida</taxon>
        <taxon>eudicotyledons</taxon>
        <taxon>Gunneridae</taxon>
        <taxon>Pentapetalae</taxon>
        <taxon>rosids</taxon>
        <taxon>fabids</taxon>
        <taxon>Fabales</taxon>
        <taxon>Fabaceae</taxon>
        <taxon>Papilionoideae</taxon>
        <taxon>50 kb inversion clade</taxon>
        <taxon>NPAAA clade</taxon>
        <taxon>indigoferoid/millettioid clade</taxon>
        <taxon>Phaseoleae</taxon>
        <taxon>Vigna</taxon>
    </lineage>
</organism>
<evidence type="ECO:0000313" key="1">
    <source>
        <dbReference type="EMBL" id="QCE04475.1"/>
    </source>
</evidence>
<name>A0A4D6MX69_VIGUN</name>
<keyword evidence="2" id="KW-1185">Reference proteome</keyword>
<protein>
    <submittedName>
        <fullName evidence="1">Uncharacterized protein</fullName>
    </submittedName>
</protein>
<gene>
    <name evidence="1" type="ORF">DEO72_LG8g2511</name>
</gene>
<dbReference type="AlphaFoldDB" id="A0A4D6MX69"/>
<sequence length="143" mass="15831">MVVREDGAAESWWSDFDVQWRCGEDGGAVLMVVDGDGAAGCVEEMVDLLAWRMRCGEGSWWWCAELRWLSETAARMEKDGGGWRDVKVRGDGGYCFRRVAVVAGEEMAAAAAMVGGREIRVKVRIATWHDLVEWSVSGRRGAT</sequence>
<reference evidence="1 2" key="1">
    <citation type="submission" date="2019-04" db="EMBL/GenBank/DDBJ databases">
        <title>An improved genome assembly and genetic linkage map for asparagus bean, Vigna unguiculata ssp. sesquipedialis.</title>
        <authorList>
            <person name="Xia Q."/>
            <person name="Zhang R."/>
            <person name="Dong Y."/>
        </authorList>
    </citation>
    <scope>NUCLEOTIDE SEQUENCE [LARGE SCALE GENOMIC DNA]</scope>
    <source>
        <tissue evidence="1">Leaf</tissue>
    </source>
</reference>
<accession>A0A4D6MX69</accession>
<evidence type="ECO:0000313" key="2">
    <source>
        <dbReference type="Proteomes" id="UP000501690"/>
    </source>
</evidence>